<accession>A0ABD6NTH0</accession>
<sequence>MVSGAFRGLAVHHHPAVQVAVGTEGPLTVIDGDGVRTDCRLVVVASGTRHSVRSDTGSAALSIYLGPATRDGIALNALVRRVAQLGGIWTAGTGERLADAIADLVRAKGPCVAANFLVSELCSLSHAHHDCGSSVHPQLHQAVDLISSTVPATIDLASVADAVALSPDYLGRLFKRHLGASFSATARWARLLTALGYLVDGMPVTDAAHLAGFADGSHANRVCWEMVGAAPSDLLPAIATPPGQ</sequence>
<keyword evidence="1" id="KW-0805">Transcription regulation</keyword>
<reference evidence="5 6" key="1">
    <citation type="submission" date="2016-06" db="EMBL/GenBank/DDBJ databases">
        <authorList>
            <person name="Sutton G."/>
            <person name="Brinkac L."/>
            <person name="Sanka R."/>
            <person name="Adams M."/>
            <person name="Lau E."/>
            <person name="Sam S."/>
            <person name="Sreng N."/>
            <person name="Him V."/>
            <person name="Kerleguer A."/>
            <person name="Cheng S."/>
        </authorList>
    </citation>
    <scope>NUCLEOTIDE SEQUENCE [LARGE SCALE GENOMIC DNA]</scope>
    <source>
        <strain evidence="5 6">E2978</strain>
    </source>
</reference>
<dbReference type="Proteomes" id="UP000092086">
    <property type="component" value="Unassembled WGS sequence"/>
</dbReference>
<dbReference type="Gene3D" id="1.10.10.60">
    <property type="entry name" value="Homeodomain-like"/>
    <property type="match status" value="1"/>
</dbReference>
<organism evidence="5 6">
    <name type="scientific">Mycobacterium alsense</name>
    <dbReference type="NCBI Taxonomy" id="324058"/>
    <lineage>
        <taxon>Bacteria</taxon>
        <taxon>Bacillati</taxon>
        <taxon>Actinomycetota</taxon>
        <taxon>Actinomycetes</taxon>
        <taxon>Mycobacteriales</taxon>
        <taxon>Mycobacteriaceae</taxon>
        <taxon>Mycobacterium</taxon>
    </lineage>
</organism>
<keyword evidence="2" id="KW-0238">DNA-binding</keyword>
<proteinExistence type="predicted"/>
<feature type="domain" description="HTH araC/xylS-type" evidence="4">
    <location>
        <begin position="140"/>
        <end position="237"/>
    </location>
</feature>
<dbReference type="GO" id="GO:0006355">
    <property type="term" value="P:regulation of DNA-templated transcription"/>
    <property type="evidence" value="ECO:0007669"/>
    <property type="project" value="UniProtKB-ARBA"/>
</dbReference>
<evidence type="ECO:0000256" key="1">
    <source>
        <dbReference type="ARBA" id="ARBA00023015"/>
    </source>
</evidence>
<comment type="caution">
    <text evidence="5">The sequence shown here is derived from an EMBL/GenBank/DDBJ whole genome shotgun (WGS) entry which is preliminary data.</text>
</comment>
<dbReference type="GO" id="GO:0003677">
    <property type="term" value="F:DNA binding"/>
    <property type="evidence" value="ECO:0007669"/>
    <property type="project" value="UniProtKB-KW"/>
</dbReference>
<dbReference type="PANTHER" id="PTHR46796">
    <property type="entry name" value="HTH-TYPE TRANSCRIPTIONAL ACTIVATOR RHAS-RELATED"/>
    <property type="match status" value="1"/>
</dbReference>
<dbReference type="Pfam" id="PF12833">
    <property type="entry name" value="HTH_18"/>
    <property type="match status" value="1"/>
</dbReference>
<dbReference type="InterPro" id="IPR050204">
    <property type="entry name" value="AraC_XylS_family_regulators"/>
</dbReference>
<keyword evidence="3" id="KW-0804">Transcription</keyword>
<evidence type="ECO:0000259" key="4">
    <source>
        <dbReference type="PROSITE" id="PS01124"/>
    </source>
</evidence>
<name>A0ABD6NTH0_9MYCO</name>
<evidence type="ECO:0000256" key="3">
    <source>
        <dbReference type="ARBA" id="ARBA00023163"/>
    </source>
</evidence>
<dbReference type="InterPro" id="IPR018060">
    <property type="entry name" value="HTH_AraC"/>
</dbReference>
<evidence type="ECO:0000256" key="2">
    <source>
        <dbReference type="ARBA" id="ARBA00023125"/>
    </source>
</evidence>
<dbReference type="EMBL" id="LZIT01000336">
    <property type="protein sequence ID" value="OBG27644.1"/>
    <property type="molecule type" value="Genomic_DNA"/>
</dbReference>
<dbReference type="SMART" id="SM00342">
    <property type="entry name" value="HTH_ARAC"/>
    <property type="match status" value="1"/>
</dbReference>
<evidence type="ECO:0000313" key="5">
    <source>
        <dbReference type="EMBL" id="OBG27644.1"/>
    </source>
</evidence>
<gene>
    <name evidence="5" type="ORF">A5672_05055</name>
</gene>
<protein>
    <recommendedName>
        <fullName evidence="4">HTH araC/xylS-type domain-containing protein</fullName>
    </recommendedName>
</protein>
<evidence type="ECO:0000313" key="6">
    <source>
        <dbReference type="Proteomes" id="UP000092086"/>
    </source>
</evidence>
<dbReference type="PROSITE" id="PS01124">
    <property type="entry name" value="HTH_ARAC_FAMILY_2"/>
    <property type="match status" value="1"/>
</dbReference>
<dbReference type="AlphaFoldDB" id="A0ABD6NTH0"/>